<organism evidence="2 3">
    <name type="scientific">Comamonas flocculans</name>
    <dbReference type="NCBI Taxonomy" id="2597701"/>
    <lineage>
        <taxon>Bacteria</taxon>
        <taxon>Pseudomonadati</taxon>
        <taxon>Pseudomonadota</taxon>
        <taxon>Betaproteobacteria</taxon>
        <taxon>Burkholderiales</taxon>
        <taxon>Comamonadaceae</taxon>
        <taxon>Comamonas</taxon>
    </lineage>
</organism>
<evidence type="ECO:0000313" key="3">
    <source>
        <dbReference type="Proteomes" id="UP000321199"/>
    </source>
</evidence>
<evidence type="ECO:0000256" key="1">
    <source>
        <dbReference type="SAM" id="MobiDB-lite"/>
    </source>
</evidence>
<protein>
    <submittedName>
        <fullName evidence="2">Uncharacterized protein</fullName>
    </submittedName>
</protein>
<dbReference type="Pfam" id="PF08809">
    <property type="entry name" value="DUF1799"/>
    <property type="match status" value="1"/>
</dbReference>
<gene>
    <name evidence="2" type="ORF">FOZ74_15250</name>
</gene>
<dbReference type="EMBL" id="CP042344">
    <property type="protein sequence ID" value="QEA14620.1"/>
    <property type="molecule type" value="Genomic_DNA"/>
</dbReference>
<dbReference type="KEGG" id="cof:FOZ74_15250"/>
<sequence>MGADPDRARSGAQQADEPLQPQAWELPPELWPAWECFVCCWSQWRVVVGIGVAYYEGIDRASLLSTMDMLGIQRSKRRAVLMQVQILESEAKLLRNERD</sequence>
<dbReference type="OrthoDB" id="8857708at2"/>
<evidence type="ECO:0000313" key="2">
    <source>
        <dbReference type="EMBL" id="QEA14620.1"/>
    </source>
</evidence>
<reference evidence="2 3" key="1">
    <citation type="submission" date="2019-07" db="EMBL/GenBank/DDBJ databases">
        <title>Complete genome sequence of Comamonas sp. NLF 7-7 isolated from livestock.</title>
        <authorList>
            <person name="Kim D.H."/>
            <person name="Kim J.G."/>
        </authorList>
    </citation>
    <scope>NUCLEOTIDE SEQUENCE [LARGE SCALE GENOMIC DNA]</scope>
    <source>
        <strain evidence="2 3">NLF 7-7</strain>
    </source>
</reference>
<feature type="region of interest" description="Disordered" evidence="1">
    <location>
        <begin position="1"/>
        <end position="21"/>
    </location>
</feature>
<dbReference type="AlphaFoldDB" id="A0A5B8RYI8"/>
<accession>A0A5B8RYI8</accession>
<name>A0A5B8RYI8_9BURK</name>
<dbReference type="Proteomes" id="UP000321199">
    <property type="component" value="Chromosome"/>
</dbReference>
<proteinExistence type="predicted"/>
<keyword evidence="3" id="KW-1185">Reference proteome</keyword>
<dbReference type="InterPro" id="IPR014915">
    <property type="entry name" value="Phage_TLS_TfmB"/>
</dbReference>